<organism evidence="2 3">
    <name type="scientific">Thermotalea metallivorans</name>
    <dbReference type="NCBI Taxonomy" id="520762"/>
    <lineage>
        <taxon>Bacteria</taxon>
        <taxon>Bacillati</taxon>
        <taxon>Bacillota</taxon>
        <taxon>Clostridia</taxon>
        <taxon>Peptostreptococcales</taxon>
        <taxon>Thermotaleaceae</taxon>
        <taxon>Thermotalea</taxon>
    </lineage>
</organism>
<dbReference type="STRING" id="520762.AN619_13320"/>
<evidence type="ECO:0000259" key="1">
    <source>
        <dbReference type="Pfam" id="PF03372"/>
    </source>
</evidence>
<dbReference type="SUPFAM" id="SSF56219">
    <property type="entry name" value="DNase I-like"/>
    <property type="match status" value="1"/>
</dbReference>
<reference evidence="2 3" key="1">
    <citation type="submission" date="2015-12" db="EMBL/GenBank/DDBJ databases">
        <title>Draft genome sequence of the thermoanaerobe Thermotalea metallivorans, an isolate from the runoff channel of the Great Artesian Basin, Australia.</title>
        <authorList>
            <person name="Patel B.K."/>
        </authorList>
    </citation>
    <scope>NUCLEOTIDE SEQUENCE [LARGE SCALE GENOMIC DNA]</scope>
    <source>
        <strain evidence="2 3">B2-1</strain>
    </source>
</reference>
<comment type="caution">
    <text evidence="2">The sequence shown here is derived from an EMBL/GenBank/DDBJ whole genome shotgun (WGS) entry which is preliminary data.</text>
</comment>
<dbReference type="GO" id="GO:0006506">
    <property type="term" value="P:GPI anchor biosynthetic process"/>
    <property type="evidence" value="ECO:0007669"/>
    <property type="project" value="TreeGrafter"/>
</dbReference>
<protein>
    <recommendedName>
        <fullName evidence="1">Endonuclease/exonuclease/phosphatase domain-containing protein</fullName>
    </recommendedName>
</protein>
<feature type="domain" description="Endonuclease/exonuclease/phosphatase" evidence="1">
    <location>
        <begin position="142"/>
        <end position="356"/>
    </location>
</feature>
<dbReference type="AlphaFoldDB" id="A0A140L5P4"/>
<evidence type="ECO:0000313" key="2">
    <source>
        <dbReference type="EMBL" id="KXG75869.1"/>
    </source>
</evidence>
<gene>
    <name evidence="2" type="ORF">AN619_13320</name>
</gene>
<dbReference type="Pfam" id="PF03372">
    <property type="entry name" value="Exo_endo_phos"/>
    <property type="match status" value="1"/>
</dbReference>
<accession>A0A140L5P4</accession>
<dbReference type="GO" id="GO:0003824">
    <property type="term" value="F:catalytic activity"/>
    <property type="evidence" value="ECO:0007669"/>
    <property type="project" value="InterPro"/>
</dbReference>
<evidence type="ECO:0000313" key="3">
    <source>
        <dbReference type="Proteomes" id="UP000070456"/>
    </source>
</evidence>
<dbReference type="InterPro" id="IPR036691">
    <property type="entry name" value="Endo/exonu/phosph_ase_sf"/>
</dbReference>
<dbReference type="PANTHER" id="PTHR14859:SF15">
    <property type="entry name" value="ENDONUCLEASE_EXONUCLEASE_PHOSPHATASE DOMAIN-CONTAINING PROTEIN"/>
    <property type="match status" value="1"/>
</dbReference>
<dbReference type="Gene3D" id="3.60.10.10">
    <property type="entry name" value="Endonuclease/exonuclease/phosphatase"/>
    <property type="match status" value="1"/>
</dbReference>
<proteinExistence type="predicted"/>
<dbReference type="InterPro" id="IPR005135">
    <property type="entry name" value="Endo/exonuclease/phosphatase"/>
</dbReference>
<dbReference type="PANTHER" id="PTHR14859">
    <property type="entry name" value="CALCOFLUOR WHITE HYPERSENSITIVE PROTEIN PRECURSOR"/>
    <property type="match status" value="1"/>
</dbReference>
<dbReference type="InterPro" id="IPR051916">
    <property type="entry name" value="GPI-anchor_lipid_remodeler"/>
</dbReference>
<dbReference type="GO" id="GO:0016020">
    <property type="term" value="C:membrane"/>
    <property type="evidence" value="ECO:0007669"/>
    <property type="project" value="GOC"/>
</dbReference>
<keyword evidence="3" id="KW-1185">Reference proteome</keyword>
<sequence length="365" mass="42066">MKKIAYILVLVSFFIMGFSFASKVFSEEEVEMKIIRGRNGHTMVKVLTPSNLQRIYIEIYHMESRLLAGVHADEYALEKVKGSEKNVFLIHSKYFENKKNITFKIFPGTSREEIFRLGDLEEIYEGDGPQDTMESVNGFKVMSFNIHHGKDKFGFYTLDKIGKLIMDHRVDIVGLQEVDKYVVRSKFEDQVKKIASETSMHYAFGSNVQWMGAEYGNAILSRFPIESYQNVRLPGLHEKRGLLISKIRVGDKSINFLVTHLGLTREEKKRQFGVLHKYVEYLGESTILVGDFNSRADHEGIQNLKYYLLDAASGSEHYGQHTYDGIVMKTRIDYIFVSPDMKITDYQVIDTNISDHLPVMAFVEF</sequence>
<dbReference type="Proteomes" id="UP000070456">
    <property type="component" value="Unassembled WGS sequence"/>
</dbReference>
<dbReference type="RefSeq" id="WP_068555938.1">
    <property type="nucleotide sequence ID" value="NZ_LOEE01000030.1"/>
</dbReference>
<dbReference type="EMBL" id="LOEE01000030">
    <property type="protein sequence ID" value="KXG75869.1"/>
    <property type="molecule type" value="Genomic_DNA"/>
</dbReference>
<name>A0A140L5P4_9FIRM</name>